<keyword evidence="1 7" id="KW-0963">Cytoplasm</keyword>
<feature type="domain" description="Global transcriptional regulator CodY C-terminal" evidence="9">
    <location>
        <begin position="199"/>
        <end position="254"/>
    </location>
</feature>
<evidence type="ECO:0000256" key="5">
    <source>
        <dbReference type="ARBA" id="ARBA00023163"/>
    </source>
</evidence>
<dbReference type="Proteomes" id="UP000261212">
    <property type="component" value="Unassembled WGS sequence"/>
</dbReference>
<feature type="region of interest" description="GAF domain" evidence="7">
    <location>
        <begin position="1"/>
        <end position="157"/>
    </location>
</feature>
<evidence type="ECO:0000259" key="9">
    <source>
        <dbReference type="Pfam" id="PF08222"/>
    </source>
</evidence>
<feature type="DNA-binding region" description="H-T-H motif" evidence="7">
    <location>
        <begin position="204"/>
        <end position="223"/>
    </location>
</feature>
<evidence type="ECO:0000256" key="1">
    <source>
        <dbReference type="ARBA" id="ARBA00022490"/>
    </source>
</evidence>
<dbReference type="InterPro" id="IPR014154">
    <property type="entry name" value="CodY"/>
</dbReference>
<dbReference type="Pfam" id="PF08222">
    <property type="entry name" value="HTH_CodY"/>
    <property type="match status" value="1"/>
</dbReference>
<dbReference type="EMBL" id="QUSM01000002">
    <property type="protein sequence ID" value="RGD75500.1"/>
    <property type="molecule type" value="Genomic_DNA"/>
</dbReference>
<dbReference type="GO" id="GO:0005525">
    <property type="term" value="F:GTP binding"/>
    <property type="evidence" value="ECO:0007669"/>
    <property type="project" value="InterPro"/>
</dbReference>
<feature type="domain" description="Global transcriptional regulator CodY N-terminal" evidence="8">
    <location>
        <begin position="5"/>
        <end position="180"/>
    </location>
</feature>
<keyword evidence="4 7" id="KW-0238">DNA-binding</keyword>
<evidence type="ECO:0000313" key="11">
    <source>
        <dbReference type="Proteomes" id="UP000261212"/>
    </source>
</evidence>
<dbReference type="NCBIfam" id="NF003170">
    <property type="entry name" value="PRK04158.1"/>
    <property type="match status" value="1"/>
</dbReference>
<dbReference type="GO" id="GO:0005737">
    <property type="term" value="C:cytoplasm"/>
    <property type="evidence" value="ECO:0007669"/>
    <property type="project" value="UniProtKB-SubCell"/>
</dbReference>
<gene>
    <name evidence="7 10" type="primary">codY</name>
    <name evidence="10" type="ORF">DW687_04020</name>
</gene>
<organism evidence="10 11">
    <name type="scientific">Anaerofustis stercorihominis</name>
    <dbReference type="NCBI Taxonomy" id="214853"/>
    <lineage>
        <taxon>Bacteria</taxon>
        <taxon>Bacillati</taxon>
        <taxon>Bacillota</taxon>
        <taxon>Clostridia</taxon>
        <taxon>Eubacteriales</taxon>
        <taxon>Eubacteriaceae</taxon>
        <taxon>Anaerofustis</taxon>
    </lineage>
</organism>
<protein>
    <recommendedName>
        <fullName evidence="6 7">Global transcriptional regulator CodY</fullName>
    </recommendedName>
</protein>
<dbReference type="Gene3D" id="1.10.10.10">
    <property type="entry name" value="Winged helix-like DNA-binding domain superfamily/Winged helix DNA-binding domain"/>
    <property type="match status" value="1"/>
</dbReference>
<name>A0A3E3E1R9_9FIRM</name>
<dbReference type="InterPro" id="IPR011991">
    <property type="entry name" value="ArsR-like_HTH"/>
</dbReference>
<proteinExistence type="inferred from homology"/>
<dbReference type="InterPro" id="IPR013198">
    <property type="entry name" value="GTP_trans_reg_CodY_C"/>
</dbReference>
<evidence type="ECO:0000313" key="10">
    <source>
        <dbReference type="EMBL" id="RGD75500.1"/>
    </source>
</evidence>
<dbReference type="RefSeq" id="WP_117531729.1">
    <property type="nucleotide sequence ID" value="NZ_QUSM01000002.1"/>
</dbReference>
<dbReference type="Gene3D" id="3.30.450.40">
    <property type="match status" value="1"/>
</dbReference>
<reference evidence="10 11" key="1">
    <citation type="submission" date="2018-08" db="EMBL/GenBank/DDBJ databases">
        <title>A genome reference for cultivated species of the human gut microbiota.</title>
        <authorList>
            <person name="Zou Y."/>
            <person name="Xue W."/>
            <person name="Luo G."/>
        </authorList>
    </citation>
    <scope>NUCLEOTIDE SEQUENCE [LARGE SCALE GENOMIC DNA]</scope>
    <source>
        <strain evidence="10 11">AM25-6</strain>
    </source>
</reference>
<accession>A0A3E3E1R9</accession>
<sequence length="256" mass="28717">MESVLLDKIRKLNEILKLTATEVVSFDALTEELSNILNVNVYVSENDGTILAYSTSDRFKCGLTYSSHEETHFPDNFNNKLLSYNDTVENEYDESPICTFGDQGPCVYKDRYLTIVPINGLGERMGTLLFSKYGGKFNDDEIILCEYSAAIVVMELLRYVQDQRKKNDADVAAAKMALSTLSYSEVEAVRMIFKEVKDEGLVVASKIATEAQITRSVVSNALRKLESAGIIETRSLGMKGTYIKILNQELRSQLNI</sequence>
<comment type="function">
    <text evidence="7">DNA-binding global transcriptional regulator which is involved in the adaptive response to starvation and acts by directly or indirectly controlling the expression of numerous genes in response to nutrient availability. During rapid exponential growth, CodY is highly active and represses genes whose products allow adaptation to nutrient depletion.</text>
</comment>
<dbReference type="Pfam" id="PF06018">
    <property type="entry name" value="CodY"/>
    <property type="match status" value="1"/>
</dbReference>
<dbReference type="AlphaFoldDB" id="A0A3E3E1R9"/>
<comment type="subcellular location">
    <subcellularLocation>
        <location evidence="7">Cytoplasm</location>
    </subcellularLocation>
</comment>
<dbReference type="GO" id="GO:0003700">
    <property type="term" value="F:DNA-binding transcription factor activity"/>
    <property type="evidence" value="ECO:0007669"/>
    <property type="project" value="InterPro"/>
</dbReference>
<dbReference type="CDD" id="cd00090">
    <property type="entry name" value="HTH_ARSR"/>
    <property type="match status" value="1"/>
</dbReference>
<dbReference type="SUPFAM" id="SSF46785">
    <property type="entry name" value="Winged helix' DNA-binding domain"/>
    <property type="match status" value="1"/>
</dbReference>
<keyword evidence="2 7" id="KW-0678">Repressor</keyword>
<evidence type="ECO:0000259" key="8">
    <source>
        <dbReference type="Pfam" id="PF06018"/>
    </source>
</evidence>
<evidence type="ECO:0000256" key="7">
    <source>
        <dbReference type="HAMAP-Rule" id="MF_00621"/>
    </source>
</evidence>
<dbReference type="InterPro" id="IPR029016">
    <property type="entry name" value="GAF-like_dom_sf"/>
</dbReference>
<dbReference type="InterPro" id="IPR036388">
    <property type="entry name" value="WH-like_DNA-bd_sf"/>
</dbReference>
<comment type="similarity">
    <text evidence="7">Belongs to the CodY family.</text>
</comment>
<evidence type="ECO:0000256" key="2">
    <source>
        <dbReference type="ARBA" id="ARBA00022491"/>
    </source>
</evidence>
<evidence type="ECO:0000256" key="4">
    <source>
        <dbReference type="ARBA" id="ARBA00023125"/>
    </source>
</evidence>
<dbReference type="HAMAP" id="MF_00621">
    <property type="entry name" value="HTH_type_CodY"/>
    <property type="match status" value="1"/>
</dbReference>
<dbReference type="InterPro" id="IPR036390">
    <property type="entry name" value="WH_DNA-bd_sf"/>
</dbReference>
<dbReference type="GO" id="GO:0003677">
    <property type="term" value="F:DNA binding"/>
    <property type="evidence" value="ECO:0007669"/>
    <property type="project" value="UniProtKB-UniRule"/>
</dbReference>
<evidence type="ECO:0000256" key="3">
    <source>
        <dbReference type="ARBA" id="ARBA00023015"/>
    </source>
</evidence>
<dbReference type="PANTHER" id="PTHR40062:SF1">
    <property type="entry name" value="GLOBAL TRANSCRIPTIONAL REGULATOR CODY"/>
    <property type="match status" value="1"/>
</dbReference>
<keyword evidence="3 7" id="KW-0805">Transcription regulation</keyword>
<dbReference type="InterPro" id="IPR010312">
    <property type="entry name" value="Transc_reg_CodY_N"/>
</dbReference>
<comment type="caution">
    <text evidence="10">The sequence shown here is derived from an EMBL/GenBank/DDBJ whole genome shotgun (WGS) entry which is preliminary data.</text>
</comment>
<dbReference type="GO" id="GO:0045892">
    <property type="term" value="P:negative regulation of DNA-templated transcription"/>
    <property type="evidence" value="ECO:0007669"/>
    <property type="project" value="UniProtKB-UniRule"/>
</dbReference>
<dbReference type="PIRSF" id="PIRSF011572">
    <property type="entry name" value="GTP_sensing_CodY"/>
    <property type="match status" value="1"/>
</dbReference>
<evidence type="ECO:0000256" key="6">
    <source>
        <dbReference type="ARBA" id="ARBA00034538"/>
    </source>
</evidence>
<keyword evidence="5 7" id="KW-0804">Transcription</keyword>
<dbReference type="PANTHER" id="PTHR40062">
    <property type="entry name" value="GTP-SENSING TRANSCRIPTIONAL PLEIOTROPIC REPRESSOR CODY"/>
    <property type="match status" value="1"/>
</dbReference>